<protein>
    <submittedName>
        <fullName evidence="3">Glycosyltransferase family 2 protein</fullName>
    </submittedName>
</protein>
<sequence>MMRGRYDNQVVSIIMPCFNAMKVIGDSIDSVLAQTYADWELIIIDDASTDQSLATIEPYLTDPRIQLLAKEKNEGVALARNDGLARSTGRYVAFLDSDDLWRPRKLEQQLTALSEKDAVLSYSAYETFQESSFNPVKVIYVPESITYQELLKNTIIGCLTVVIDREKTGTFEMPNLPGGEDTATWLNILREHGVAYGIQEPLAYYRTSGSSLSGNKLKMVRRTWRMYRETQQLSIFGTCICFSFYIKNAIVKRI</sequence>
<dbReference type="Gene3D" id="3.90.550.10">
    <property type="entry name" value="Spore Coat Polysaccharide Biosynthesis Protein SpsA, Chain A"/>
    <property type="match status" value="1"/>
</dbReference>
<dbReference type="PANTHER" id="PTHR22916:SF3">
    <property type="entry name" value="UDP-GLCNAC:BETAGAL BETA-1,3-N-ACETYLGLUCOSAMINYLTRANSFERASE-LIKE PROTEIN 1"/>
    <property type="match status" value="1"/>
</dbReference>
<evidence type="ECO:0000313" key="4">
    <source>
        <dbReference type="Proteomes" id="UP000550367"/>
    </source>
</evidence>
<dbReference type="Pfam" id="PF00535">
    <property type="entry name" value="Glycos_transf_2"/>
    <property type="match status" value="1"/>
</dbReference>
<dbReference type="AlphaFoldDB" id="A0A842F9H7"/>
<accession>A0A842F9H7</accession>
<comment type="caution">
    <text evidence="3">The sequence shown here is derived from an EMBL/GenBank/DDBJ whole genome shotgun (WGS) entry which is preliminary data.</text>
</comment>
<name>A0A842F9H7_9LIST</name>
<evidence type="ECO:0000259" key="2">
    <source>
        <dbReference type="Pfam" id="PF00535"/>
    </source>
</evidence>
<dbReference type="GO" id="GO:0016758">
    <property type="term" value="F:hexosyltransferase activity"/>
    <property type="evidence" value="ECO:0007669"/>
    <property type="project" value="UniProtKB-ARBA"/>
</dbReference>
<evidence type="ECO:0000313" key="3">
    <source>
        <dbReference type="EMBL" id="MBC2245488.1"/>
    </source>
</evidence>
<dbReference type="RefSeq" id="WP_185552216.1">
    <property type="nucleotide sequence ID" value="NZ_JAARYY010000012.1"/>
</dbReference>
<reference evidence="3 4" key="1">
    <citation type="submission" date="2020-03" db="EMBL/GenBank/DDBJ databases">
        <title>Soil Listeria distribution.</title>
        <authorList>
            <person name="Liao J."/>
            <person name="Wiedmann M."/>
        </authorList>
    </citation>
    <scope>NUCLEOTIDE SEQUENCE [LARGE SCALE GENOMIC DNA]</scope>
    <source>
        <strain evidence="3 4">FSL L7-0153</strain>
    </source>
</reference>
<dbReference type="CDD" id="cd00761">
    <property type="entry name" value="Glyco_tranf_GTA_type"/>
    <property type="match status" value="1"/>
</dbReference>
<gene>
    <name evidence="3" type="ORF">HCB25_15600</name>
</gene>
<feature type="domain" description="Glycosyltransferase 2-like" evidence="2">
    <location>
        <begin position="12"/>
        <end position="147"/>
    </location>
</feature>
<proteinExistence type="inferred from homology"/>
<dbReference type="PANTHER" id="PTHR22916">
    <property type="entry name" value="GLYCOSYLTRANSFERASE"/>
    <property type="match status" value="1"/>
</dbReference>
<keyword evidence="3" id="KW-0808">Transferase</keyword>
<evidence type="ECO:0000256" key="1">
    <source>
        <dbReference type="ARBA" id="ARBA00006739"/>
    </source>
</evidence>
<comment type="similarity">
    <text evidence="1">Belongs to the glycosyltransferase 2 family.</text>
</comment>
<dbReference type="EMBL" id="JAARYY010000012">
    <property type="protein sequence ID" value="MBC2245488.1"/>
    <property type="molecule type" value="Genomic_DNA"/>
</dbReference>
<dbReference type="Proteomes" id="UP000550367">
    <property type="component" value="Unassembled WGS sequence"/>
</dbReference>
<dbReference type="InterPro" id="IPR029044">
    <property type="entry name" value="Nucleotide-diphossugar_trans"/>
</dbReference>
<dbReference type="InterPro" id="IPR001173">
    <property type="entry name" value="Glyco_trans_2-like"/>
</dbReference>
<dbReference type="SUPFAM" id="SSF53448">
    <property type="entry name" value="Nucleotide-diphospho-sugar transferases"/>
    <property type="match status" value="1"/>
</dbReference>
<organism evidence="3 4">
    <name type="scientific">Listeria booriae</name>
    <dbReference type="NCBI Taxonomy" id="1552123"/>
    <lineage>
        <taxon>Bacteria</taxon>
        <taxon>Bacillati</taxon>
        <taxon>Bacillota</taxon>
        <taxon>Bacilli</taxon>
        <taxon>Bacillales</taxon>
        <taxon>Listeriaceae</taxon>
        <taxon>Listeria</taxon>
    </lineage>
</organism>